<dbReference type="KEGG" id="vcn:VOLCADRAFT_106083"/>
<dbReference type="InParanoid" id="D8U4Y2"/>
<evidence type="ECO:0000313" key="2">
    <source>
        <dbReference type="Proteomes" id="UP000001058"/>
    </source>
</evidence>
<dbReference type="AlphaFoldDB" id="D8U4Y2"/>
<name>D8U4Y2_VOLCA</name>
<gene>
    <name evidence="1" type="ORF">VOLCADRAFT_106083</name>
</gene>
<evidence type="ECO:0000313" key="1">
    <source>
        <dbReference type="EMBL" id="EFJ45273.1"/>
    </source>
</evidence>
<dbReference type="Proteomes" id="UP000001058">
    <property type="component" value="Unassembled WGS sequence"/>
</dbReference>
<proteinExistence type="predicted"/>
<keyword evidence="2" id="KW-1185">Reference proteome</keyword>
<dbReference type="EMBL" id="GL378358">
    <property type="protein sequence ID" value="EFJ45273.1"/>
    <property type="molecule type" value="Genomic_DNA"/>
</dbReference>
<reference evidence="1 2" key="1">
    <citation type="journal article" date="2010" name="Science">
        <title>Genomic analysis of organismal complexity in the multicellular green alga Volvox carteri.</title>
        <authorList>
            <person name="Prochnik S.E."/>
            <person name="Umen J."/>
            <person name="Nedelcu A.M."/>
            <person name="Hallmann A."/>
            <person name="Miller S.M."/>
            <person name="Nishii I."/>
            <person name="Ferris P."/>
            <person name="Kuo A."/>
            <person name="Mitros T."/>
            <person name="Fritz-Laylin L.K."/>
            <person name="Hellsten U."/>
            <person name="Chapman J."/>
            <person name="Simakov O."/>
            <person name="Rensing S.A."/>
            <person name="Terry A."/>
            <person name="Pangilinan J."/>
            <person name="Kapitonov V."/>
            <person name="Jurka J."/>
            <person name="Salamov A."/>
            <person name="Shapiro H."/>
            <person name="Schmutz J."/>
            <person name="Grimwood J."/>
            <person name="Lindquist E."/>
            <person name="Lucas S."/>
            <person name="Grigoriev I.V."/>
            <person name="Schmitt R."/>
            <person name="Kirk D."/>
            <person name="Rokhsar D.S."/>
        </authorList>
    </citation>
    <scope>NUCLEOTIDE SEQUENCE [LARGE SCALE GENOMIC DNA]</scope>
    <source>
        <strain evidence="2">f. Nagariensis / Eve</strain>
    </source>
</reference>
<organism evidence="2">
    <name type="scientific">Volvox carteri f. nagariensis</name>
    <dbReference type="NCBI Taxonomy" id="3068"/>
    <lineage>
        <taxon>Eukaryota</taxon>
        <taxon>Viridiplantae</taxon>
        <taxon>Chlorophyta</taxon>
        <taxon>core chlorophytes</taxon>
        <taxon>Chlorophyceae</taxon>
        <taxon>CS clade</taxon>
        <taxon>Chlamydomonadales</taxon>
        <taxon>Volvocaceae</taxon>
        <taxon>Volvox</taxon>
    </lineage>
</organism>
<accession>D8U4Y2</accession>
<dbReference type="GeneID" id="9616288"/>
<sequence>MLDFGCSSLAPAGNADEAGMDTEEDLPPLLEEDAGEEEYDEGVYNEGEGLELEAAEVEAAEVVAAVVEGEVIADSGAGTSAGSWSLTIFALWKRPSKFWTDRTVQYQWQRPNNQPAGPIQCLGFVEEDVQQVECQAAGCRSIGRIALAPSNLLVLHSLTLGLDNSIIKPNWCKSSSVAHRSVSLPHVIGPIMGTPGNRPRLPGYKVTGSLTG</sequence>
<dbReference type="RefSeq" id="XP_002953649.1">
    <property type="nucleotide sequence ID" value="XM_002953603.1"/>
</dbReference>
<protein>
    <submittedName>
        <fullName evidence="1">Uncharacterized protein</fullName>
    </submittedName>
</protein>